<dbReference type="Pfam" id="PF04139">
    <property type="entry name" value="Rad9"/>
    <property type="match status" value="1"/>
</dbReference>
<dbReference type="Ensembl" id="ENSSHAT00000017080.2">
    <property type="protein sequence ID" value="ENSSHAP00000016938.2"/>
    <property type="gene ID" value="ENSSHAG00000014406.2"/>
</dbReference>
<evidence type="ECO:0000256" key="4">
    <source>
        <dbReference type="PIRNR" id="PIRNR009303"/>
    </source>
</evidence>
<dbReference type="RefSeq" id="XP_031804425.1">
    <property type="nucleotide sequence ID" value="XM_031948565.1"/>
</dbReference>
<evidence type="ECO:0000313" key="5">
    <source>
        <dbReference type="Ensembl" id="ENSSHAP00000016938.2"/>
    </source>
</evidence>
<dbReference type="OrthoDB" id="60092at2759"/>
<evidence type="ECO:0000256" key="3">
    <source>
        <dbReference type="ARBA" id="ARBA00066208"/>
    </source>
</evidence>
<reference evidence="5" key="2">
    <citation type="submission" date="2025-08" db="UniProtKB">
        <authorList>
            <consortium name="Ensembl"/>
        </authorList>
    </citation>
    <scope>IDENTIFICATION</scope>
</reference>
<dbReference type="InterPro" id="IPR007268">
    <property type="entry name" value="Rad9/Ddc1"/>
</dbReference>
<dbReference type="AlphaFoldDB" id="G3WND3"/>
<dbReference type="Proteomes" id="UP000007648">
    <property type="component" value="Unassembled WGS sequence"/>
</dbReference>
<dbReference type="InParanoid" id="G3WND3"/>
<keyword evidence="2" id="KW-0597">Phosphoprotein</keyword>
<dbReference type="PANTHER" id="PTHR15237:SF2">
    <property type="entry name" value="CELL CYCLE CHECKPOINT CONTROL PROTEIN RAD9B"/>
    <property type="match status" value="1"/>
</dbReference>
<gene>
    <name evidence="5" type="primary">RAD9B</name>
</gene>
<proteinExistence type="inferred from homology"/>
<dbReference type="GO" id="GO:0031573">
    <property type="term" value="P:mitotic intra-S DNA damage checkpoint signaling"/>
    <property type="evidence" value="ECO:0007669"/>
    <property type="project" value="TreeGrafter"/>
</dbReference>
<comment type="subunit">
    <text evidence="3">Interacts with HUS1, HUS1B, RAD1, RAD9A and RAD17.</text>
</comment>
<dbReference type="FunCoup" id="G3WND3">
    <property type="interactions" value="1653"/>
</dbReference>
<dbReference type="InterPro" id="IPR046938">
    <property type="entry name" value="DNA_clamp_sf"/>
</dbReference>
<dbReference type="PIRSF" id="PIRSF009303">
    <property type="entry name" value="Cell_cycle_RAD9"/>
    <property type="match status" value="1"/>
</dbReference>
<dbReference type="SUPFAM" id="SSF55979">
    <property type="entry name" value="DNA clamp"/>
    <property type="match status" value="1"/>
</dbReference>
<dbReference type="GO" id="GO:0000076">
    <property type="term" value="P:DNA replication checkpoint signaling"/>
    <property type="evidence" value="ECO:0007669"/>
    <property type="project" value="TreeGrafter"/>
</dbReference>
<dbReference type="CTD" id="144715"/>
<evidence type="ECO:0000256" key="2">
    <source>
        <dbReference type="ARBA" id="ARBA00022553"/>
    </source>
</evidence>
<dbReference type="Gene3D" id="3.70.10.10">
    <property type="match status" value="1"/>
</dbReference>
<dbReference type="FunFam" id="3.70.10.10:FF:000008">
    <property type="entry name" value="Cell cycle checkpoint control protein"/>
    <property type="match status" value="1"/>
</dbReference>
<comment type="similarity">
    <text evidence="1 4">Belongs to the rad9 family.</text>
</comment>
<dbReference type="GO" id="GO:0071479">
    <property type="term" value="P:cellular response to ionizing radiation"/>
    <property type="evidence" value="ECO:0007669"/>
    <property type="project" value="TreeGrafter"/>
</dbReference>
<accession>G3WND3</accession>
<dbReference type="GO" id="GO:0030896">
    <property type="term" value="C:checkpoint clamp complex"/>
    <property type="evidence" value="ECO:0007669"/>
    <property type="project" value="UniProtKB-UniRule"/>
</dbReference>
<sequence>MKCVMDNRQVKVFGKAIHALARISEDLWLDPNEKGFGLRSMSSCRSAYGSILFPVSFFQLYQWTTTSEMCDSNMSLYLKCKLGMKSVLPIFRCLNTLERNVEKCRIFTSVDTGHVIFQLFCKHGVIKTHNLYFQESEPVEAVFAKHMCANVLKVQSRLLAEIMVHFPLNQEEITLAVTPLKVCFKSYFEDKTDFAKATYTEMHLDPDEFDYFQVGIDSEVTFCLKELRGLLAFSEATVAPISIYFDHPGKPVAFNIDEIILDVTFVLASLADVQSRSSQSSLLSQNLKRSDLIKSKSGTEGNLTHIEKQPIKSKKPLCNKRQITTNELESFSIPAVKRVDTHIAETENYHSVVKEVMPKTQVYDKFCSLFFGAVSPKHHDFNQPWLNLTPSDNEDDDSHSLFSQVS</sequence>
<evidence type="ECO:0000313" key="6">
    <source>
        <dbReference type="Proteomes" id="UP000007648"/>
    </source>
</evidence>
<organism evidence="5 6">
    <name type="scientific">Sarcophilus harrisii</name>
    <name type="common">Tasmanian devil</name>
    <name type="synonym">Sarcophilus laniarius</name>
    <dbReference type="NCBI Taxonomy" id="9305"/>
    <lineage>
        <taxon>Eukaryota</taxon>
        <taxon>Metazoa</taxon>
        <taxon>Chordata</taxon>
        <taxon>Craniata</taxon>
        <taxon>Vertebrata</taxon>
        <taxon>Euteleostomi</taxon>
        <taxon>Mammalia</taxon>
        <taxon>Metatheria</taxon>
        <taxon>Dasyuromorphia</taxon>
        <taxon>Dasyuridae</taxon>
        <taxon>Sarcophilus</taxon>
    </lineage>
</organism>
<dbReference type="KEGG" id="shr:100921311"/>
<reference evidence="5" key="3">
    <citation type="submission" date="2025-09" db="UniProtKB">
        <authorList>
            <consortium name="Ensembl"/>
        </authorList>
    </citation>
    <scope>IDENTIFICATION</scope>
</reference>
<protein>
    <recommendedName>
        <fullName evidence="4">Cell cycle checkpoint control protein</fullName>
    </recommendedName>
</protein>
<dbReference type="GO" id="GO:0006281">
    <property type="term" value="P:DNA repair"/>
    <property type="evidence" value="ECO:0007669"/>
    <property type="project" value="UniProtKB-UniRule"/>
</dbReference>
<name>G3WND3_SARHA</name>
<dbReference type="GeneTree" id="ENSGT00390000005767"/>
<reference evidence="5 6" key="1">
    <citation type="journal article" date="2011" name="Proc. Natl. Acad. Sci. U.S.A.">
        <title>Genetic diversity and population structure of the endangered marsupial Sarcophilus harrisii (Tasmanian devil).</title>
        <authorList>
            <person name="Miller W."/>
            <person name="Hayes V.M."/>
            <person name="Ratan A."/>
            <person name="Petersen D.C."/>
            <person name="Wittekindt N.E."/>
            <person name="Miller J."/>
            <person name="Walenz B."/>
            <person name="Knight J."/>
            <person name="Qi J."/>
            <person name="Zhao F."/>
            <person name="Wang Q."/>
            <person name="Bedoya-Reina O.C."/>
            <person name="Katiyar N."/>
            <person name="Tomsho L.P."/>
            <person name="Kasson L.M."/>
            <person name="Hardie R.A."/>
            <person name="Woodbridge P."/>
            <person name="Tindall E.A."/>
            <person name="Bertelsen M.F."/>
            <person name="Dixon D."/>
            <person name="Pyecroft S."/>
            <person name="Helgen K.M."/>
            <person name="Lesk A.M."/>
            <person name="Pringle T.H."/>
            <person name="Patterson N."/>
            <person name="Zhang Y."/>
            <person name="Kreiss A."/>
            <person name="Woods G.M."/>
            <person name="Jones M.E."/>
            <person name="Schuster S.C."/>
        </authorList>
    </citation>
    <scope>NUCLEOTIDE SEQUENCE [LARGE SCALE GENOMIC DNA]</scope>
</reference>
<evidence type="ECO:0000256" key="1">
    <source>
        <dbReference type="ARBA" id="ARBA00008494"/>
    </source>
</evidence>
<dbReference type="CDD" id="cd00577">
    <property type="entry name" value="PCNA"/>
    <property type="match status" value="1"/>
</dbReference>
<dbReference type="HOGENOM" id="CLU_049242_0_0_1"/>
<dbReference type="GeneID" id="100921311"/>
<dbReference type="PANTHER" id="PTHR15237">
    <property type="entry name" value="DNA REPAIR PROTEIN RAD9"/>
    <property type="match status" value="1"/>
</dbReference>
<keyword evidence="6" id="KW-1185">Reference proteome</keyword>
<dbReference type="InterPro" id="IPR026584">
    <property type="entry name" value="Rad9"/>
</dbReference>